<gene>
    <name evidence="2" type="ORF">CSUI_002728</name>
</gene>
<comment type="caution">
    <text evidence="2">The sequence shown here is derived from an EMBL/GenBank/DDBJ whole genome shotgun (WGS) entry which is preliminary data.</text>
</comment>
<reference evidence="2 3" key="1">
    <citation type="journal article" date="2017" name="Int. J. Parasitol.">
        <title>The genome of the protozoan parasite Cystoisospora suis and a reverse vaccinology approach to identify vaccine candidates.</title>
        <authorList>
            <person name="Palmieri N."/>
            <person name="Shrestha A."/>
            <person name="Ruttkowski B."/>
            <person name="Beck T."/>
            <person name="Vogl C."/>
            <person name="Tomley F."/>
            <person name="Blake D.P."/>
            <person name="Joachim A."/>
        </authorList>
    </citation>
    <scope>NUCLEOTIDE SEQUENCE [LARGE SCALE GENOMIC DNA]</scope>
    <source>
        <strain evidence="2 3">Wien I</strain>
    </source>
</reference>
<sequence length="582" mass="64038">MALPRGLQFSGPPGACLQRIVPVFIFSALALTVFFPLWSVCEARSFSAAVSEQTEASKEPSDGPERTRSGERWSSLLSFFKLSASAGTEDDADRRLEGATGEQLTAWAADPAAANLSPSYPVTMETCGPNFQGRLYPLSGEHTSLPESIRPSYAAHVPDYHKSREALRKQMVDSGRYKSISILTIQWNAEFLDPKAWDFLQAVIPGNGQKVDVNSIDAVAITLQENVARSHGKHMSFRNHMADGLNALSRERTWSGENAAHVELSNIIGTKAGKAPNTQSIYLLWRNSVPVPDVSPCEWAFQKREKGFVAVSAHFEGVGRVLIVGSHLPTPNQNGKVFTQTLMKKLEEKCVPREFRGVGLNYFTAGVILLGDLNTRFSDTSALTVLREASRSEEYRDLFASPVLVPDLERAAQALLYIMDYGGPDKDERFSPLLWALDTFGGSGEIDGTENDMRSVFVDYGFEYTNACYPGSFSYSWQKSCSPPHLLEGAPRMGFACISRASRRKPAKAGFLDRVTVRPPPRVSMKLRPPEGCPVADSFLTFSGQLRNLNSDHLPQAFVIQILRLRGEGSVHGVPGVQDTRL</sequence>
<feature type="compositionally biased region" description="Basic and acidic residues" evidence="1">
    <location>
        <begin position="55"/>
        <end position="70"/>
    </location>
</feature>
<dbReference type="RefSeq" id="XP_067925096.1">
    <property type="nucleotide sequence ID" value="XM_068062927.1"/>
</dbReference>
<dbReference type="AlphaFoldDB" id="A0A2C6KSW7"/>
<evidence type="ECO:0000313" key="2">
    <source>
        <dbReference type="EMBL" id="PHJ23420.1"/>
    </source>
</evidence>
<name>A0A2C6KSW7_9APIC</name>
<protein>
    <submittedName>
        <fullName evidence="2">Uncharacterized protein</fullName>
    </submittedName>
</protein>
<evidence type="ECO:0000313" key="3">
    <source>
        <dbReference type="Proteomes" id="UP000221165"/>
    </source>
</evidence>
<dbReference type="Proteomes" id="UP000221165">
    <property type="component" value="Unassembled WGS sequence"/>
</dbReference>
<dbReference type="OrthoDB" id="346374at2759"/>
<organism evidence="2 3">
    <name type="scientific">Cystoisospora suis</name>
    <dbReference type="NCBI Taxonomy" id="483139"/>
    <lineage>
        <taxon>Eukaryota</taxon>
        <taxon>Sar</taxon>
        <taxon>Alveolata</taxon>
        <taxon>Apicomplexa</taxon>
        <taxon>Conoidasida</taxon>
        <taxon>Coccidia</taxon>
        <taxon>Eucoccidiorida</taxon>
        <taxon>Eimeriorina</taxon>
        <taxon>Sarcocystidae</taxon>
        <taxon>Cystoisospora</taxon>
    </lineage>
</organism>
<dbReference type="VEuPathDB" id="ToxoDB:CSUI_002728"/>
<dbReference type="Gene3D" id="3.60.10.10">
    <property type="entry name" value="Endonuclease/exonuclease/phosphatase"/>
    <property type="match status" value="1"/>
</dbReference>
<feature type="region of interest" description="Disordered" evidence="1">
    <location>
        <begin position="51"/>
        <end position="70"/>
    </location>
</feature>
<keyword evidence="3" id="KW-1185">Reference proteome</keyword>
<dbReference type="GeneID" id="94426138"/>
<dbReference type="EMBL" id="MIGC01001144">
    <property type="protein sequence ID" value="PHJ23420.1"/>
    <property type="molecule type" value="Genomic_DNA"/>
</dbReference>
<dbReference type="SUPFAM" id="SSF56219">
    <property type="entry name" value="DNase I-like"/>
    <property type="match status" value="1"/>
</dbReference>
<dbReference type="InterPro" id="IPR036691">
    <property type="entry name" value="Endo/exonu/phosph_ase_sf"/>
</dbReference>
<evidence type="ECO:0000256" key="1">
    <source>
        <dbReference type="SAM" id="MobiDB-lite"/>
    </source>
</evidence>
<proteinExistence type="predicted"/>
<accession>A0A2C6KSW7</accession>